<feature type="non-terminal residue" evidence="2">
    <location>
        <position position="1"/>
    </location>
</feature>
<name>R7TVM9_CAPTE</name>
<dbReference type="CDD" id="cd06263">
    <property type="entry name" value="MAM"/>
    <property type="match status" value="1"/>
</dbReference>
<dbReference type="GO" id="GO:0016020">
    <property type="term" value="C:membrane"/>
    <property type="evidence" value="ECO:0007669"/>
    <property type="project" value="InterPro"/>
</dbReference>
<dbReference type="InterPro" id="IPR000998">
    <property type="entry name" value="MAM_dom"/>
</dbReference>
<protein>
    <recommendedName>
        <fullName evidence="1">MAM domain-containing protein</fullName>
    </recommendedName>
</protein>
<gene>
    <name evidence="2" type="ORF">CAPTEDRAFT_67821</name>
</gene>
<dbReference type="PROSITE" id="PS50060">
    <property type="entry name" value="MAM_2"/>
    <property type="match status" value="1"/>
</dbReference>
<dbReference type="SUPFAM" id="SSF49899">
    <property type="entry name" value="Concanavalin A-like lectins/glucanases"/>
    <property type="match status" value="1"/>
</dbReference>
<dbReference type="PANTHER" id="PTHR23282:SF101">
    <property type="entry name" value="MAM DOMAIN-CONTAINING PROTEIN"/>
    <property type="match status" value="1"/>
</dbReference>
<organism evidence="2">
    <name type="scientific">Capitella teleta</name>
    <name type="common">Polychaete worm</name>
    <dbReference type="NCBI Taxonomy" id="283909"/>
    <lineage>
        <taxon>Eukaryota</taxon>
        <taxon>Metazoa</taxon>
        <taxon>Spiralia</taxon>
        <taxon>Lophotrochozoa</taxon>
        <taxon>Annelida</taxon>
        <taxon>Polychaeta</taxon>
        <taxon>Sedentaria</taxon>
        <taxon>Scolecida</taxon>
        <taxon>Capitellidae</taxon>
        <taxon>Capitella</taxon>
    </lineage>
</organism>
<dbReference type="Pfam" id="PF00629">
    <property type="entry name" value="MAM"/>
    <property type="match status" value="1"/>
</dbReference>
<dbReference type="PANTHER" id="PTHR23282">
    <property type="entry name" value="APICAL ENDOSOMAL GLYCOPROTEIN PRECURSOR"/>
    <property type="match status" value="1"/>
</dbReference>
<dbReference type="EMBL" id="KB309218">
    <property type="protein sequence ID" value="ELT95065.1"/>
    <property type="molecule type" value="Genomic_DNA"/>
</dbReference>
<evidence type="ECO:0000313" key="2">
    <source>
        <dbReference type="EMBL" id="ELT95065.1"/>
    </source>
</evidence>
<dbReference type="HOGENOM" id="CLU_098682_1_1_1"/>
<evidence type="ECO:0000313" key="3">
    <source>
        <dbReference type="EnsemblMetazoa" id="CapteP67821"/>
    </source>
</evidence>
<reference evidence="2 4" key="2">
    <citation type="journal article" date="2013" name="Nature">
        <title>Insights into bilaterian evolution from three spiralian genomes.</title>
        <authorList>
            <person name="Simakov O."/>
            <person name="Marletaz F."/>
            <person name="Cho S.J."/>
            <person name="Edsinger-Gonzales E."/>
            <person name="Havlak P."/>
            <person name="Hellsten U."/>
            <person name="Kuo D.H."/>
            <person name="Larsson T."/>
            <person name="Lv J."/>
            <person name="Arendt D."/>
            <person name="Savage R."/>
            <person name="Osoegawa K."/>
            <person name="de Jong P."/>
            <person name="Grimwood J."/>
            <person name="Chapman J.A."/>
            <person name="Shapiro H."/>
            <person name="Aerts A."/>
            <person name="Otillar R.P."/>
            <person name="Terry A.Y."/>
            <person name="Boore J.L."/>
            <person name="Grigoriev I.V."/>
            <person name="Lindberg D.R."/>
            <person name="Seaver E.C."/>
            <person name="Weisblat D.A."/>
            <person name="Putnam N.H."/>
            <person name="Rokhsar D.S."/>
        </authorList>
    </citation>
    <scope>NUCLEOTIDE SEQUENCE</scope>
    <source>
        <strain evidence="2 4">I ESC-2004</strain>
    </source>
</reference>
<feature type="domain" description="MAM" evidence="1">
    <location>
        <begin position="1"/>
        <end position="83"/>
    </location>
</feature>
<evidence type="ECO:0000313" key="4">
    <source>
        <dbReference type="Proteomes" id="UP000014760"/>
    </source>
</evidence>
<dbReference type="Proteomes" id="UP000014760">
    <property type="component" value="Unassembled WGS sequence"/>
</dbReference>
<sequence>CVDFWYHMYGEHMGTLYLYVEDSQFGSRTYNISVSGNQGNQWQQARADILLTSNHQVVSKPIKGVDYRSDIAVDTIMVYTGSC</sequence>
<accession>R7TVM9</accession>
<dbReference type="OMA" id="METSHQY"/>
<reference evidence="3" key="3">
    <citation type="submission" date="2015-06" db="UniProtKB">
        <authorList>
            <consortium name="EnsemblMetazoa"/>
        </authorList>
    </citation>
    <scope>IDENTIFICATION</scope>
</reference>
<dbReference type="OrthoDB" id="6107927at2759"/>
<proteinExistence type="predicted"/>
<reference evidence="4" key="1">
    <citation type="submission" date="2012-12" db="EMBL/GenBank/DDBJ databases">
        <authorList>
            <person name="Hellsten U."/>
            <person name="Grimwood J."/>
            <person name="Chapman J.A."/>
            <person name="Shapiro H."/>
            <person name="Aerts A."/>
            <person name="Otillar R.P."/>
            <person name="Terry A.Y."/>
            <person name="Boore J.L."/>
            <person name="Simakov O."/>
            <person name="Marletaz F."/>
            <person name="Cho S.-J."/>
            <person name="Edsinger-Gonzales E."/>
            <person name="Havlak P."/>
            <person name="Kuo D.-H."/>
            <person name="Larsson T."/>
            <person name="Lv J."/>
            <person name="Arendt D."/>
            <person name="Savage R."/>
            <person name="Osoegawa K."/>
            <person name="de Jong P."/>
            <person name="Lindberg D.R."/>
            <person name="Seaver E.C."/>
            <person name="Weisblat D.A."/>
            <person name="Putnam N.H."/>
            <person name="Grigoriev I.V."/>
            <person name="Rokhsar D.S."/>
        </authorList>
    </citation>
    <scope>NUCLEOTIDE SEQUENCE</scope>
    <source>
        <strain evidence="4">I ESC-2004</strain>
    </source>
</reference>
<dbReference type="STRING" id="283909.R7TVM9"/>
<dbReference type="AlphaFoldDB" id="R7TVM9"/>
<dbReference type="EMBL" id="AMQN01011965">
    <property type="status" value="NOT_ANNOTATED_CDS"/>
    <property type="molecule type" value="Genomic_DNA"/>
</dbReference>
<dbReference type="Gene3D" id="2.60.120.200">
    <property type="match status" value="1"/>
</dbReference>
<dbReference type="InterPro" id="IPR051560">
    <property type="entry name" value="MAM_domain-containing"/>
</dbReference>
<dbReference type="InterPro" id="IPR013320">
    <property type="entry name" value="ConA-like_dom_sf"/>
</dbReference>
<feature type="non-terminal residue" evidence="2">
    <location>
        <position position="83"/>
    </location>
</feature>
<keyword evidence="4" id="KW-1185">Reference proteome</keyword>
<evidence type="ECO:0000259" key="1">
    <source>
        <dbReference type="PROSITE" id="PS50060"/>
    </source>
</evidence>
<dbReference type="EnsemblMetazoa" id="CapteT67821">
    <property type="protein sequence ID" value="CapteP67821"/>
    <property type="gene ID" value="CapteG67821"/>
</dbReference>